<sequence length="83" mass="9136">MNIGLWCLTPIMALSRTVMPKHATLMPATGRLYDAQFALRVGLVNDVVEPKRLAETVKALAAEIASKSTYTLALGKQAFYRQL</sequence>
<reference evidence="4 5" key="1">
    <citation type="journal article" date="2020" name="Arch. Microbiol.">
        <title>Bradyrhizobium campsiandrae sp. nov., a nitrogen-fixing bacterial strain isolated from a native leguminous tree from the Amazon adapted to flooded conditions.</title>
        <authorList>
            <person name="Cabral Michel D."/>
            <person name="Martins da Costa E."/>
            <person name="Azarias Guimaraes A."/>
            <person name="Soares de Carvalho T."/>
            <person name="Santos de Castro Caputo P."/>
            <person name="Willems A."/>
            <person name="de Souza Moreira F.M."/>
        </authorList>
    </citation>
    <scope>NUCLEOTIDE SEQUENCE [LARGE SCALE GENOMIC DNA]</scope>
    <source>
        <strain evidence="5">INPA 384B</strain>
    </source>
</reference>
<evidence type="ECO:0000313" key="5">
    <source>
        <dbReference type="Proteomes" id="UP000639516"/>
    </source>
</evidence>
<dbReference type="PANTHER" id="PTHR43602">
    <property type="match status" value="1"/>
</dbReference>
<protein>
    <submittedName>
        <fullName evidence="4">Uncharacterized protein</fullName>
    </submittedName>
</protein>
<proteinExistence type="predicted"/>
<keyword evidence="3" id="KW-0443">Lipid metabolism</keyword>
<keyword evidence="1" id="KW-0276">Fatty acid metabolism</keyword>
<name>A0ABR7U5A3_9BRAD</name>
<dbReference type="Proteomes" id="UP000639516">
    <property type="component" value="Unassembled WGS sequence"/>
</dbReference>
<dbReference type="Pfam" id="PF00378">
    <property type="entry name" value="ECH_1"/>
    <property type="match status" value="1"/>
</dbReference>
<keyword evidence="5" id="KW-1185">Reference proteome</keyword>
<dbReference type="Gene3D" id="3.90.226.10">
    <property type="entry name" value="2-enoyl-CoA Hydratase, Chain A, domain 1"/>
    <property type="match status" value="1"/>
</dbReference>
<evidence type="ECO:0000256" key="2">
    <source>
        <dbReference type="ARBA" id="ARBA00022946"/>
    </source>
</evidence>
<dbReference type="InterPro" id="IPR029045">
    <property type="entry name" value="ClpP/crotonase-like_dom_sf"/>
</dbReference>
<dbReference type="EMBL" id="JAATTO010000015">
    <property type="protein sequence ID" value="MBC9978993.1"/>
    <property type="molecule type" value="Genomic_DNA"/>
</dbReference>
<dbReference type="InterPro" id="IPR001753">
    <property type="entry name" value="Enoyl-CoA_hydra/iso"/>
</dbReference>
<dbReference type="PANTHER" id="PTHR43602:SF1">
    <property type="entry name" value="ENOYL-COA HYDRATASE DOMAIN-CONTAINING PROTEIN 3, MITOCHONDRIAL"/>
    <property type="match status" value="1"/>
</dbReference>
<dbReference type="SUPFAM" id="SSF52096">
    <property type="entry name" value="ClpP/crotonase"/>
    <property type="match status" value="1"/>
</dbReference>
<keyword evidence="2" id="KW-0809">Transit peptide</keyword>
<evidence type="ECO:0000256" key="3">
    <source>
        <dbReference type="ARBA" id="ARBA00023098"/>
    </source>
</evidence>
<dbReference type="RefSeq" id="WP_188103003.1">
    <property type="nucleotide sequence ID" value="NZ_JAANIH010000030.1"/>
</dbReference>
<organism evidence="4 5">
    <name type="scientific">Bradyrhizobium campsiandrae</name>
    <dbReference type="NCBI Taxonomy" id="1729892"/>
    <lineage>
        <taxon>Bacteria</taxon>
        <taxon>Pseudomonadati</taxon>
        <taxon>Pseudomonadota</taxon>
        <taxon>Alphaproteobacteria</taxon>
        <taxon>Hyphomicrobiales</taxon>
        <taxon>Nitrobacteraceae</taxon>
        <taxon>Bradyrhizobium</taxon>
    </lineage>
</organism>
<gene>
    <name evidence="4" type="ORF">HA482_12330</name>
</gene>
<evidence type="ECO:0000256" key="1">
    <source>
        <dbReference type="ARBA" id="ARBA00022832"/>
    </source>
</evidence>
<comment type="caution">
    <text evidence="4">The sequence shown here is derived from an EMBL/GenBank/DDBJ whole genome shotgun (WGS) entry which is preliminary data.</text>
</comment>
<evidence type="ECO:0000313" key="4">
    <source>
        <dbReference type="EMBL" id="MBC9978993.1"/>
    </source>
</evidence>
<dbReference type="InterPro" id="IPR052377">
    <property type="entry name" value="Mitochondrial_ECH-domain"/>
</dbReference>
<accession>A0ABR7U5A3</accession>